<dbReference type="AlphaFoldDB" id="A0A271ISJ6"/>
<name>A0A271ISJ6_9BACT</name>
<evidence type="ECO:0000313" key="2">
    <source>
        <dbReference type="EMBL" id="PAP74173.1"/>
    </source>
</evidence>
<dbReference type="Gene3D" id="1.10.10.10">
    <property type="entry name" value="Winged helix-like DNA-binding domain superfamily/Winged helix DNA-binding domain"/>
    <property type="match status" value="1"/>
</dbReference>
<evidence type="ECO:0000259" key="1">
    <source>
        <dbReference type="Pfam" id="PF12802"/>
    </source>
</evidence>
<dbReference type="EMBL" id="MQWD01000010">
    <property type="protein sequence ID" value="PAP74173.1"/>
    <property type="molecule type" value="Genomic_DNA"/>
</dbReference>
<dbReference type="OrthoDB" id="5510301at2"/>
<dbReference type="InterPro" id="IPR036388">
    <property type="entry name" value="WH-like_DNA-bd_sf"/>
</dbReference>
<dbReference type="RefSeq" id="WP_095512650.1">
    <property type="nucleotide sequence ID" value="NZ_MQWD01000010.1"/>
</dbReference>
<dbReference type="SUPFAM" id="SSF46785">
    <property type="entry name" value="Winged helix' DNA-binding domain"/>
    <property type="match status" value="1"/>
</dbReference>
<gene>
    <name evidence="2" type="ORF">BSZ37_21150</name>
</gene>
<reference evidence="2 3" key="1">
    <citation type="submission" date="2016-11" db="EMBL/GenBank/DDBJ databases">
        <title>Study of marine rhodopsin-containing bacteria.</title>
        <authorList>
            <person name="Yoshizawa S."/>
            <person name="Kumagai Y."/>
            <person name="Kogure K."/>
        </authorList>
    </citation>
    <scope>NUCLEOTIDE SEQUENCE [LARGE SCALE GENOMIC DNA]</scope>
    <source>
        <strain evidence="2 3">SAORIC-28</strain>
    </source>
</reference>
<dbReference type="InterPro" id="IPR036390">
    <property type="entry name" value="WH_DNA-bd_sf"/>
</dbReference>
<proteinExistence type="predicted"/>
<comment type="caution">
    <text evidence="2">The sequence shown here is derived from an EMBL/GenBank/DDBJ whole genome shotgun (WGS) entry which is preliminary data.</text>
</comment>
<dbReference type="Pfam" id="PF12802">
    <property type="entry name" value="MarR_2"/>
    <property type="match status" value="1"/>
</dbReference>
<organism evidence="2 3">
    <name type="scientific">Rubrivirga marina</name>
    <dbReference type="NCBI Taxonomy" id="1196024"/>
    <lineage>
        <taxon>Bacteria</taxon>
        <taxon>Pseudomonadati</taxon>
        <taxon>Rhodothermota</taxon>
        <taxon>Rhodothermia</taxon>
        <taxon>Rhodothermales</taxon>
        <taxon>Rubricoccaceae</taxon>
        <taxon>Rubrivirga</taxon>
    </lineage>
</organism>
<accession>A0A271ISJ6</accession>
<dbReference type="Proteomes" id="UP000216339">
    <property type="component" value="Unassembled WGS sequence"/>
</dbReference>
<sequence length="362" mass="38342">MPTDPTGLETEMRAAVDVPRWLHDWTGLDIHVEEEAERGGARVDLAGTLGGAPFVVEVKAEGGVAAVQRAIDGLQAVGDAARIVVVPFMSPAGRERCEAAGVSWIDLSGNAQLRVQRGDLRVAVHVEGKPDAFRGPGRPRNAFAPKAARVVRLLLADPTRRLTQAEIAEATDLGPGYVSRIVRHLEDERLLDRDDARAVGPPDPGLLLDAWADADAFRHEVLGGHVPGRTGEERARRLQDALADHGLRHAFTGLAAAWAYTHAAAFRSVACYVAGDAAARARALADAGFRADTAAPNARVLLPADEGVFDGARAASGLECVSPVQAVVDLAHEPERAAEFREALRERALAGSPADHDTTAAD</sequence>
<protein>
    <recommendedName>
        <fullName evidence="1">HTH marR-type domain-containing protein</fullName>
    </recommendedName>
</protein>
<evidence type="ECO:0000313" key="3">
    <source>
        <dbReference type="Proteomes" id="UP000216339"/>
    </source>
</evidence>
<dbReference type="GO" id="GO:0003700">
    <property type="term" value="F:DNA-binding transcription factor activity"/>
    <property type="evidence" value="ECO:0007669"/>
    <property type="project" value="InterPro"/>
</dbReference>
<keyword evidence="3" id="KW-1185">Reference proteome</keyword>
<feature type="domain" description="HTH marR-type" evidence="1">
    <location>
        <begin position="146"/>
        <end position="195"/>
    </location>
</feature>
<dbReference type="InterPro" id="IPR000835">
    <property type="entry name" value="HTH_MarR-typ"/>
</dbReference>